<feature type="domain" description="LPS-assembly protein LptD central" evidence="8">
    <location>
        <begin position="189"/>
        <end position="279"/>
    </location>
</feature>
<evidence type="ECO:0000256" key="4">
    <source>
        <dbReference type="HAMAP-Rule" id="MF_01411"/>
    </source>
</evidence>
<dbReference type="Gene3D" id="2.60.450.10">
    <property type="entry name" value="Lipopolysaccharide (LPS) transport protein A like domain"/>
    <property type="match status" value="1"/>
</dbReference>
<keyword evidence="3 4" id="KW-0998">Cell outer membrane</keyword>
<dbReference type="InterPro" id="IPR045659">
    <property type="entry name" value="LptD_2"/>
</dbReference>
<evidence type="ECO:0000256" key="1">
    <source>
        <dbReference type="ARBA" id="ARBA00022729"/>
    </source>
</evidence>
<comment type="subcellular location">
    <subcellularLocation>
        <location evidence="4">Cell outer membrane</location>
    </subcellularLocation>
</comment>
<dbReference type="Pfam" id="PF03968">
    <property type="entry name" value="LptD_N"/>
    <property type="match status" value="1"/>
</dbReference>
<dbReference type="EMBL" id="JABBFW010000009">
    <property type="protein sequence ID" value="NML16290.1"/>
    <property type="molecule type" value="Genomic_DNA"/>
</dbReference>
<dbReference type="InterPro" id="IPR007543">
    <property type="entry name" value="LptD_C"/>
</dbReference>
<dbReference type="GO" id="GO:0009279">
    <property type="term" value="C:cell outer membrane"/>
    <property type="evidence" value="ECO:0007669"/>
    <property type="project" value="UniProtKB-SubCell"/>
</dbReference>
<evidence type="ECO:0000259" key="7">
    <source>
        <dbReference type="Pfam" id="PF04453"/>
    </source>
</evidence>
<keyword evidence="10" id="KW-1185">Reference proteome</keyword>
<comment type="function">
    <text evidence="4">Together with LptE, is involved in the assembly of lipopolysaccharide (LPS) at the surface of the outer membrane.</text>
</comment>
<comment type="similarity">
    <text evidence="4">Belongs to the LptD family.</text>
</comment>
<dbReference type="Pfam" id="PF19838">
    <property type="entry name" value="LptD_2"/>
    <property type="match status" value="1"/>
</dbReference>
<feature type="domain" description="LptD C-terminal" evidence="7">
    <location>
        <begin position="289"/>
        <end position="675"/>
    </location>
</feature>
<evidence type="ECO:0000256" key="3">
    <source>
        <dbReference type="ARBA" id="ARBA00023237"/>
    </source>
</evidence>
<dbReference type="InterPro" id="IPR050218">
    <property type="entry name" value="LptD"/>
</dbReference>
<comment type="caution">
    <text evidence="9">The sequence shown here is derived from an EMBL/GenBank/DDBJ whole genome shotgun (WGS) entry which is preliminary data.</text>
</comment>
<protein>
    <recommendedName>
        <fullName evidence="4">LPS-assembly protein LptD</fullName>
    </recommendedName>
</protein>
<accession>A0A848FDQ8</accession>
<keyword evidence="1 4" id="KW-0732">Signal</keyword>
<evidence type="ECO:0000256" key="5">
    <source>
        <dbReference type="SAM" id="MobiDB-lite"/>
    </source>
</evidence>
<dbReference type="AlphaFoldDB" id="A0A848FDQ8"/>
<dbReference type="Proteomes" id="UP000574067">
    <property type="component" value="Unassembled WGS sequence"/>
</dbReference>
<name>A0A848FDQ8_9BURK</name>
<feature type="domain" description="Organic solvent tolerance-like N-terminal" evidence="6">
    <location>
        <begin position="59"/>
        <end position="115"/>
    </location>
</feature>
<evidence type="ECO:0000256" key="2">
    <source>
        <dbReference type="ARBA" id="ARBA00023136"/>
    </source>
</evidence>
<keyword evidence="2 4" id="KW-0472">Membrane</keyword>
<dbReference type="InterPro" id="IPR005653">
    <property type="entry name" value="OstA-like_N"/>
</dbReference>
<dbReference type="GO" id="GO:0015920">
    <property type="term" value="P:lipopolysaccharide transport"/>
    <property type="evidence" value="ECO:0007669"/>
    <property type="project" value="InterPro"/>
</dbReference>
<dbReference type="HAMAP" id="MF_01411">
    <property type="entry name" value="LPS_assembly_LptD"/>
    <property type="match status" value="1"/>
</dbReference>
<evidence type="ECO:0000313" key="10">
    <source>
        <dbReference type="Proteomes" id="UP000574067"/>
    </source>
</evidence>
<organism evidence="9 10">
    <name type="scientific">Azohydromonas caseinilytica</name>
    <dbReference type="NCBI Taxonomy" id="2728836"/>
    <lineage>
        <taxon>Bacteria</taxon>
        <taxon>Pseudomonadati</taxon>
        <taxon>Pseudomonadota</taxon>
        <taxon>Betaproteobacteria</taxon>
        <taxon>Burkholderiales</taxon>
        <taxon>Sphaerotilaceae</taxon>
        <taxon>Azohydromonas</taxon>
    </lineage>
</organism>
<evidence type="ECO:0000259" key="8">
    <source>
        <dbReference type="Pfam" id="PF19838"/>
    </source>
</evidence>
<feature type="region of interest" description="Disordered" evidence="5">
    <location>
        <begin position="1"/>
        <end position="34"/>
    </location>
</feature>
<reference evidence="9 10" key="1">
    <citation type="submission" date="2020-04" db="EMBL/GenBank/DDBJ databases">
        <title>Azohydromonas sp. isolated from soil.</title>
        <authorList>
            <person name="Dahal R.H."/>
        </authorList>
    </citation>
    <scope>NUCLEOTIDE SEQUENCE [LARGE SCALE GENOMIC DNA]</scope>
    <source>
        <strain evidence="9 10">G-1-1-14</strain>
    </source>
</reference>
<dbReference type="GO" id="GO:1990351">
    <property type="term" value="C:transporter complex"/>
    <property type="evidence" value="ECO:0007669"/>
    <property type="project" value="TreeGrafter"/>
</dbReference>
<dbReference type="GO" id="GO:0043165">
    <property type="term" value="P:Gram-negative-bacterium-type cell outer membrane assembly"/>
    <property type="evidence" value="ECO:0007669"/>
    <property type="project" value="UniProtKB-UniRule"/>
</dbReference>
<gene>
    <name evidence="4" type="primary">lptD</name>
    <name evidence="9" type="ORF">HHL10_15015</name>
</gene>
<evidence type="ECO:0000313" key="9">
    <source>
        <dbReference type="EMBL" id="NML16290.1"/>
    </source>
</evidence>
<proteinExistence type="inferred from homology"/>
<evidence type="ECO:0000259" key="6">
    <source>
        <dbReference type="Pfam" id="PF03968"/>
    </source>
</evidence>
<comment type="subunit">
    <text evidence="4">Component of the lipopolysaccharide transport and assembly complex. Interacts with LptE and LptA.</text>
</comment>
<comment type="caution">
    <text evidence="4">Lacks conserved residue(s) required for the propagation of feature annotation.</text>
</comment>
<dbReference type="PANTHER" id="PTHR30189:SF1">
    <property type="entry name" value="LPS-ASSEMBLY PROTEIN LPTD"/>
    <property type="match status" value="1"/>
</dbReference>
<feature type="compositionally biased region" description="Low complexity" evidence="5">
    <location>
        <begin position="7"/>
        <end position="33"/>
    </location>
</feature>
<dbReference type="Pfam" id="PF04453">
    <property type="entry name" value="LptD"/>
    <property type="match status" value="1"/>
</dbReference>
<sequence>MPVTETAPEPAAAPASAPAAASASPPASAPPAAMRVPLNRADAPVEVQADRIGGRPDVEVEAEGNVDVRKADVRVQADRAHFRQDQQLLTARGHVRIEQAGNRVTGPELQLQLDTREGFMREPEYFIALTQAGGQAERFEFLGPDRARIVGGTYTSCGTDGSGTPAWLLSAERVDLDFEAKEGVARGGVLRFMGVPILAAPWLSFPLSDERKSGWLPPSINIDSRSGLDLALPYYWNIAPNRDATLTPTVSVRRGLGLNSEFRYLEPTYQGRLNFNFLPDDRVAGRSRYALGFDHAGRSVDFDYRAVGVRVSDDDYWKDFSRGTTALLDTRTSATVTQRLLPADFRAERSLGSFGFSDAAWTGYARALSWQVLQSPDAPIVPPYERLPQIGVQGGAALAGGLRVDLQTEFNRFSPAPTAVPDLIAGTRWHALGTLSRPWTTSWGWFTPKLSVNAASYSTDRPMADGRSSASRVIPTLSADTGLVFERASKLFGRELRQTLEPRLLYVRTPYRNQDALPLFDTAGKDFNITSLYTENAFSGVDRVSDANQLTAGVTSRFLEEASGQELARFAVAQRVLFNDQRITPEGEPITQRLSDLLLLGSSVLAPNWGLDGTIQYNHQTRRVSRSVLGVNYSPGPYRTLSARYRFTRGFVGEQLVSQQAAANEQLELGWQWPVYGPAPGALIRGSGGGGTCKGSLYGVGRVVYNLRDSRITDSIAGFEYDAGCWIARVVGERVSTGRAEATTRLMLQLELVGLSRLGSNPLQLLKDNVPGYRLLREEVRSPPPPVSYE</sequence>
<dbReference type="PANTHER" id="PTHR30189">
    <property type="entry name" value="LPS-ASSEMBLY PROTEIN"/>
    <property type="match status" value="1"/>
</dbReference>
<dbReference type="InterPro" id="IPR020889">
    <property type="entry name" value="LipoPS_assembly_LptD"/>
</dbReference>